<evidence type="ECO:0000256" key="3">
    <source>
        <dbReference type="ARBA" id="ARBA00022692"/>
    </source>
</evidence>
<evidence type="ECO:0000256" key="4">
    <source>
        <dbReference type="ARBA" id="ARBA00022989"/>
    </source>
</evidence>
<dbReference type="InterPro" id="IPR045861">
    <property type="entry name" value="CorA_cytoplasmic_dom"/>
</dbReference>
<reference evidence="7 8" key="1">
    <citation type="journal article" date="2015" name="Genome Announc.">
        <title>Expanding the biotechnology potential of lactobacilli through comparative genomics of 213 strains and associated genera.</title>
        <authorList>
            <person name="Sun Z."/>
            <person name="Harris H.M."/>
            <person name="McCann A."/>
            <person name="Guo C."/>
            <person name="Argimon S."/>
            <person name="Zhang W."/>
            <person name="Yang X."/>
            <person name="Jeffery I.B."/>
            <person name="Cooney J.C."/>
            <person name="Kagawa T.F."/>
            <person name="Liu W."/>
            <person name="Song Y."/>
            <person name="Salvetti E."/>
            <person name="Wrobel A."/>
            <person name="Rasinkangas P."/>
            <person name="Parkhill J."/>
            <person name="Rea M.C."/>
            <person name="O'Sullivan O."/>
            <person name="Ritari J."/>
            <person name="Douillard F.P."/>
            <person name="Paul Ross R."/>
            <person name="Yang R."/>
            <person name="Briner A.E."/>
            <person name="Felis G.E."/>
            <person name="de Vos W.M."/>
            <person name="Barrangou R."/>
            <person name="Klaenhammer T.R."/>
            <person name="Caufield P.W."/>
            <person name="Cui Y."/>
            <person name="Zhang H."/>
            <person name="O'Toole P.W."/>
        </authorList>
    </citation>
    <scope>NUCLEOTIDE SEQUENCE [LARGE SCALE GENOMIC DNA]</scope>
    <source>
        <strain evidence="7 8">DSM 20587</strain>
    </source>
</reference>
<proteinExistence type="inferred from homology"/>
<dbReference type="Gene3D" id="1.20.58.340">
    <property type="entry name" value="Magnesium transport protein CorA, transmembrane region"/>
    <property type="match status" value="2"/>
</dbReference>
<protein>
    <submittedName>
        <fullName evidence="7">Mg2 transporter protein CorA family protein</fullName>
    </submittedName>
</protein>
<sequence length="304" mass="34066">MMIKIHKFDTYTWVEAISPTEDELDSMTTKYRAPAKFKGYMLDRHEQPRATFDGLSGFSALVVRAIADPSQSRMLTSPIFLGFSDSLLITVCHASQQVELVQKRSNTESGSVAEHILAILFALISPYFDQLDRISHKAEKLEGMRNRAISNRSLDELGAMKTGLVYLRSATAGNLIALQELQGTMKGNLKMSPQLTTEVTAEIDDLFIEYKQCQTMFDVVGDVVGETESAFGNILNNKLNQTMQFLTIWSLILAIPPIVSGFYGMNVQLPFAGKGAAWLYTIAITVVMVLLMIVYIKRDRRFRK</sequence>
<dbReference type="Proteomes" id="UP000051164">
    <property type="component" value="Unassembled WGS sequence"/>
</dbReference>
<keyword evidence="5 6" id="KW-0472">Membrane</keyword>
<evidence type="ECO:0000256" key="2">
    <source>
        <dbReference type="ARBA" id="ARBA00009765"/>
    </source>
</evidence>
<dbReference type="Gene3D" id="3.30.460.20">
    <property type="entry name" value="CorA soluble domain-like"/>
    <property type="match status" value="1"/>
</dbReference>
<evidence type="ECO:0000256" key="6">
    <source>
        <dbReference type="SAM" id="Phobius"/>
    </source>
</evidence>
<evidence type="ECO:0000256" key="5">
    <source>
        <dbReference type="ARBA" id="ARBA00023136"/>
    </source>
</evidence>
<keyword evidence="4 6" id="KW-1133">Transmembrane helix</keyword>
<dbReference type="EMBL" id="AYYV01000027">
    <property type="protein sequence ID" value="KRM52862.1"/>
    <property type="molecule type" value="Genomic_DNA"/>
</dbReference>
<dbReference type="AlphaFoldDB" id="A0A8E1RK80"/>
<dbReference type="SUPFAM" id="SSF143865">
    <property type="entry name" value="CorA soluble domain-like"/>
    <property type="match status" value="1"/>
</dbReference>
<comment type="caution">
    <text evidence="7">The sequence shown here is derived from an EMBL/GenBank/DDBJ whole genome shotgun (WGS) entry which is preliminary data.</text>
</comment>
<dbReference type="GO" id="GO:0016020">
    <property type="term" value="C:membrane"/>
    <property type="evidence" value="ECO:0007669"/>
    <property type="project" value="UniProtKB-SubCell"/>
</dbReference>
<dbReference type="CDD" id="cd12827">
    <property type="entry name" value="EcCorA_ZntB-like_u2"/>
    <property type="match status" value="1"/>
</dbReference>
<name>A0A8E1RK80_LENKE</name>
<accession>A0A8E1RK80</accession>
<evidence type="ECO:0000313" key="7">
    <source>
        <dbReference type="EMBL" id="KRM52862.1"/>
    </source>
</evidence>
<organism evidence="7 8">
    <name type="scientific">Lentilactobacillus kefiri DSM 20587 = JCM 5818</name>
    <dbReference type="NCBI Taxonomy" id="1423764"/>
    <lineage>
        <taxon>Bacteria</taxon>
        <taxon>Bacillati</taxon>
        <taxon>Bacillota</taxon>
        <taxon>Bacilli</taxon>
        <taxon>Lactobacillales</taxon>
        <taxon>Lactobacillaceae</taxon>
        <taxon>Lentilactobacillus</taxon>
    </lineage>
</organism>
<feature type="transmembrane region" description="Helical" evidence="6">
    <location>
        <begin position="277"/>
        <end position="296"/>
    </location>
</feature>
<dbReference type="PANTHER" id="PTHR47891:SF1">
    <property type="entry name" value="CORA-MAGNESIUM AND COBALT TRANSPORTER"/>
    <property type="match status" value="1"/>
</dbReference>
<dbReference type="Pfam" id="PF01544">
    <property type="entry name" value="CorA"/>
    <property type="match status" value="1"/>
</dbReference>
<dbReference type="InterPro" id="IPR047199">
    <property type="entry name" value="CorA-like"/>
</dbReference>
<keyword evidence="3 6" id="KW-0812">Transmembrane</keyword>
<comment type="subcellular location">
    <subcellularLocation>
        <location evidence="1">Membrane</location>
        <topology evidence="1">Multi-pass membrane protein</topology>
    </subcellularLocation>
</comment>
<dbReference type="InterPro" id="IPR002523">
    <property type="entry name" value="MgTranspt_CorA/ZnTranspt_ZntB"/>
</dbReference>
<dbReference type="SUPFAM" id="SSF144083">
    <property type="entry name" value="Magnesium transport protein CorA, transmembrane region"/>
    <property type="match status" value="1"/>
</dbReference>
<evidence type="ECO:0000313" key="8">
    <source>
        <dbReference type="Proteomes" id="UP000051164"/>
    </source>
</evidence>
<evidence type="ECO:0000256" key="1">
    <source>
        <dbReference type="ARBA" id="ARBA00004141"/>
    </source>
</evidence>
<dbReference type="GO" id="GO:0046873">
    <property type="term" value="F:metal ion transmembrane transporter activity"/>
    <property type="evidence" value="ECO:0007669"/>
    <property type="project" value="InterPro"/>
</dbReference>
<comment type="similarity">
    <text evidence="2">Belongs to the CorA metal ion transporter (MIT) (TC 1.A.35) family.</text>
</comment>
<dbReference type="PANTHER" id="PTHR47891">
    <property type="entry name" value="TRANSPORTER-RELATED"/>
    <property type="match status" value="1"/>
</dbReference>
<feature type="transmembrane region" description="Helical" evidence="6">
    <location>
        <begin position="245"/>
        <end position="265"/>
    </location>
</feature>
<gene>
    <name evidence="7" type="ORF">FC95_GL001058</name>
</gene>
<dbReference type="InterPro" id="IPR045863">
    <property type="entry name" value="CorA_TM1_TM2"/>
</dbReference>